<organism evidence="1 2">
    <name type="scientific">Aspergillus nomiae NRRL (strain ATCC 15546 / NRRL 13137 / CBS 260.88 / M93)</name>
    <dbReference type="NCBI Taxonomy" id="1509407"/>
    <lineage>
        <taxon>Eukaryota</taxon>
        <taxon>Fungi</taxon>
        <taxon>Dikarya</taxon>
        <taxon>Ascomycota</taxon>
        <taxon>Pezizomycotina</taxon>
        <taxon>Eurotiomycetes</taxon>
        <taxon>Eurotiomycetidae</taxon>
        <taxon>Eurotiales</taxon>
        <taxon>Aspergillaceae</taxon>
        <taxon>Aspergillus</taxon>
        <taxon>Aspergillus subgen. Circumdati</taxon>
    </lineage>
</organism>
<dbReference type="SUPFAM" id="SSF52540">
    <property type="entry name" value="P-loop containing nucleoside triphosphate hydrolases"/>
    <property type="match status" value="1"/>
</dbReference>
<dbReference type="STRING" id="1509407.A0A0L1JDN2"/>
<dbReference type="GO" id="GO:0090374">
    <property type="term" value="P:oligopeptide export from mitochondrion"/>
    <property type="evidence" value="ECO:0007669"/>
    <property type="project" value="TreeGrafter"/>
</dbReference>
<dbReference type="RefSeq" id="XP_015410436.1">
    <property type="nucleotide sequence ID" value="XM_015547202.1"/>
</dbReference>
<proteinExistence type="predicted"/>
<protein>
    <submittedName>
        <fullName evidence="1">Putative ABC bile acid transporter</fullName>
    </submittedName>
</protein>
<comment type="caution">
    <text evidence="1">The sequence shown here is derived from an EMBL/GenBank/DDBJ whole genome shotgun (WGS) entry which is preliminary data.</text>
</comment>
<dbReference type="PANTHER" id="PTHR43394:SF1">
    <property type="entry name" value="ATP-BINDING CASSETTE SUB-FAMILY B MEMBER 10, MITOCHONDRIAL"/>
    <property type="match status" value="1"/>
</dbReference>
<sequence length="92" mass="10424">MLDEATSSVDRATDSQIQEALRAQFDRDSLTLLVIAHRLSTIADFDRILVLDNGTAVEFGHPRELMNIQNGVFRGMVDEDTEREKLLEVIYS</sequence>
<evidence type="ECO:0000313" key="1">
    <source>
        <dbReference type="EMBL" id="KNG89513.1"/>
    </source>
</evidence>
<dbReference type="GO" id="GO:0005743">
    <property type="term" value="C:mitochondrial inner membrane"/>
    <property type="evidence" value="ECO:0007669"/>
    <property type="project" value="TreeGrafter"/>
</dbReference>
<dbReference type="Proteomes" id="UP000037505">
    <property type="component" value="Unassembled WGS sequence"/>
</dbReference>
<gene>
    <name evidence="1" type="ORF">ANOM_001945</name>
</gene>
<dbReference type="PANTHER" id="PTHR43394">
    <property type="entry name" value="ATP-DEPENDENT PERMEASE MDL1, MITOCHONDRIAL"/>
    <property type="match status" value="1"/>
</dbReference>
<dbReference type="Gene3D" id="3.40.50.300">
    <property type="entry name" value="P-loop containing nucleotide triphosphate hydrolases"/>
    <property type="match status" value="1"/>
</dbReference>
<dbReference type="InterPro" id="IPR039421">
    <property type="entry name" value="Type_1_exporter"/>
</dbReference>
<dbReference type="EMBL" id="JNOM01000029">
    <property type="protein sequence ID" value="KNG89513.1"/>
    <property type="molecule type" value="Genomic_DNA"/>
</dbReference>
<dbReference type="InterPro" id="IPR027417">
    <property type="entry name" value="P-loop_NTPase"/>
</dbReference>
<reference evidence="1 2" key="1">
    <citation type="submission" date="2014-06" db="EMBL/GenBank/DDBJ databases">
        <title>The Genome of the Aflatoxigenic Filamentous Fungus Aspergillus nomius.</title>
        <authorList>
            <person name="Moore M.G."/>
            <person name="Shannon B.M."/>
            <person name="Brian M.M."/>
        </authorList>
    </citation>
    <scope>NUCLEOTIDE SEQUENCE [LARGE SCALE GENOMIC DNA]</scope>
    <source>
        <strain evidence="1 2">NRRL 13137</strain>
    </source>
</reference>
<dbReference type="AlphaFoldDB" id="A0A0L1JDN2"/>
<accession>A0A0L1JDN2</accession>
<evidence type="ECO:0000313" key="2">
    <source>
        <dbReference type="Proteomes" id="UP000037505"/>
    </source>
</evidence>
<name>A0A0L1JDN2_ASPN3</name>
<dbReference type="GO" id="GO:0015421">
    <property type="term" value="F:ABC-type oligopeptide transporter activity"/>
    <property type="evidence" value="ECO:0007669"/>
    <property type="project" value="TreeGrafter"/>
</dbReference>
<dbReference type="GeneID" id="26803749"/>
<keyword evidence="2" id="KW-1185">Reference proteome</keyword>